<feature type="region of interest" description="Disordered" evidence="1">
    <location>
        <begin position="61"/>
        <end position="80"/>
    </location>
</feature>
<dbReference type="InterPro" id="IPR013087">
    <property type="entry name" value="Znf_C2H2_type"/>
</dbReference>
<sequence length="180" mass="20290">MFRNPTNGRAKPLIPTFNMTSSNPSNNLHQKRNFYHHSPSTEDFPAQGNSDARRASYTNLNSKDEEFSRHSDSQSQRTHSPKICFSVESILGSCDKLKGIPVRSPEKLLSRQPVSQFIDLSKTGCKEHEGRSPRNQSNFTSQNVRCNRCGIRLKRQGELETHMLEHILDIANSFVSGTSG</sequence>
<feature type="compositionally biased region" description="Polar residues" evidence="1">
    <location>
        <begin position="17"/>
        <end position="28"/>
    </location>
</feature>
<feature type="domain" description="C2H2-type" evidence="2">
    <location>
        <begin position="146"/>
        <end position="166"/>
    </location>
</feature>
<accession>A0AAV2T9Z5</accession>
<evidence type="ECO:0000313" key="3">
    <source>
        <dbReference type="EMBL" id="CAL5133215.1"/>
    </source>
</evidence>
<feature type="compositionally biased region" description="Basic and acidic residues" evidence="1">
    <location>
        <begin position="62"/>
        <end position="72"/>
    </location>
</feature>
<organism evidence="3 4">
    <name type="scientific">Calicophoron daubneyi</name>
    <name type="common">Rumen fluke</name>
    <name type="synonym">Paramphistomum daubneyi</name>
    <dbReference type="NCBI Taxonomy" id="300641"/>
    <lineage>
        <taxon>Eukaryota</taxon>
        <taxon>Metazoa</taxon>
        <taxon>Spiralia</taxon>
        <taxon>Lophotrochozoa</taxon>
        <taxon>Platyhelminthes</taxon>
        <taxon>Trematoda</taxon>
        <taxon>Digenea</taxon>
        <taxon>Plagiorchiida</taxon>
        <taxon>Pronocephalata</taxon>
        <taxon>Paramphistomoidea</taxon>
        <taxon>Paramphistomidae</taxon>
        <taxon>Calicophoron</taxon>
    </lineage>
</organism>
<evidence type="ECO:0000259" key="2">
    <source>
        <dbReference type="PROSITE" id="PS00028"/>
    </source>
</evidence>
<proteinExistence type="predicted"/>
<comment type="caution">
    <text evidence="3">The sequence shown here is derived from an EMBL/GenBank/DDBJ whole genome shotgun (WGS) entry which is preliminary data.</text>
</comment>
<name>A0AAV2T9Z5_CALDB</name>
<dbReference type="Proteomes" id="UP001497525">
    <property type="component" value="Unassembled WGS sequence"/>
</dbReference>
<feature type="region of interest" description="Disordered" evidence="1">
    <location>
        <begin position="1"/>
        <end position="52"/>
    </location>
</feature>
<protein>
    <recommendedName>
        <fullName evidence="2">C2H2-type domain-containing protein</fullName>
    </recommendedName>
</protein>
<dbReference type="PROSITE" id="PS00028">
    <property type="entry name" value="ZINC_FINGER_C2H2_1"/>
    <property type="match status" value="1"/>
</dbReference>
<evidence type="ECO:0000313" key="4">
    <source>
        <dbReference type="Proteomes" id="UP001497525"/>
    </source>
</evidence>
<evidence type="ECO:0000256" key="1">
    <source>
        <dbReference type="SAM" id="MobiDB-lite"/>
    </source>
</evidence>
<reference evidence="3" key="1">
    <citation type="submission" date="2024-06" db="EMBL/GenBank/DDBJ databases">
        <authorList>
            <person name="Liu X."/>
            <person name="Lenzi L."/>
            <person name="Haldenby T S."/>
            <person name="Uol C."/>
        </authorList>
    </citation>
    <scope>NUCLEOTIDE SEQUENCE</scope>
</reference>
<dbReference type="AlphaFoldDB" id="A0AAV2T9Z5"/>
<gene>
    <name evidence="3" type="ORF">CDAUBV1_LOCUS6485</name>
</gene>
<dbReference type="EMBL" id="CAXLJL010000156">
    <property type="protein sequence ID" value="CAL5133215.1"/>
    <property type="molecule type" value="Genomic_DNA"/>
</dbReference>